<dbReference type="Proteomes" id="UP000248889">
    <property type="component" value="Unassembled WGS sequence"/>
</dbReference>
<feature type="transmembrane region" description="Helical" evidence="9">
    <location>
        <begin position="165"/>
        <end position="191"/>
    </location>
</feature>
<dbReference type="PANTHER" id="PTHR42718:SF47">
    <property type="entry name" value="METHYL VIOLOGEN RESISTANCE PROTEIN SMVA"/>
    <property type="match status" value="1"/>
</dbReference>
<dbReference type="PRINTS" id="PR01036">
    <property type="entry name" value="TCRTETB"/>
</dbReference>
<evidence type="ECO:0000313" key="12">
    <source>
        <dbReference type="Proteomes" id="UP000248889"/>
    </source>
</evidence>
<keyword evidence="7" id="KW-0046">Antibiotic resistance</keyword>
<evidence type="ECO:0000256" key="1">
    <source>
        <dbReference type="ARBA" id="ARBA00004651"/>
    </source>
</evidence>
<keyword evidence="12" id="KW-1185">Reference proteome</keyword>
<sequence length="544" mass="54800">MTPTANLSAARKWGTLAICCVASLVLGIDNTVVNLAFPHLVRDMHPSSTQLLWIADAYGFALGGLVIVMGSLGDRFGRKRLLLLGGVGFALASALTAEAPSAGWLIAARALQGVAGATLMPSTLSLVRNAFTDPKQRTMAMGISGGVAAAGFALGPVVGGPLLDHFWWGSVFLINVPVMAAVLIAGSLLLVESRNPNPGRIDWRSVPLSSLGVVATVYALKTAARDGLDRPDVWISAALGVALLVGFVARQRRAANPLMDVALLRSRGFSGAIGANALSIFALAAQSLAASLYFQDVRGYSPMGTGFALLLGPVGAMVTGPLCPVAVRALGRARAVGVGLVLMALSCFGYLLVGVASDYWVMGAVMFVSGLGIGLVFGISGDTMLASAPKERAGAASAVESTATELGGALGIAVLGSLLTAVYRQQLTPPAGVPAQAAAAAHESIGGAVAVAPTLPAPLGLGLNAAAQQAFVDGFHAIVAGGGLVLLLGAGLVVRRLRGVPAVIADQDAAPRQDVGPSVGRGVCPGNAPADARADRPAAATPLG</sequence>
<evidence type="ECO:0000256" key="5">
    <source>
        <dbReference type="ARBA" id="ARBA00022989"/>
    </source>
</evidence>
<feature type="transmembrane region" description="Helical" evidence="9">
    <location>
        <begin position="269"/>
        <end position="294"/>
    </location>
</feature>
<feature type="transmembrane region" description="Helical" evidence="9">
    <location>
        <begin position="402"/>
        <end position="423"/>
    </location>
</feature>
<keyword evidence="4 9" id="KW-0812">Transmembrane</keyword>
<dbReference type="Pfam" id="PF07690">
    <property type="entry name" value="MFS_1"/>
    <property type="match status" value="1"/>
</dbReference>
<dbReference type="OrthoDB" id="9781469at2"/>
<evidence type="ECO:0000256" key="9">
    <source>
        <dbReference type="SAM" id="Phobius"/>
    </source>
</evidence>
<dbReference type="GO" id="GO:0022857">
    <property type="term" value="F:transmembrane transporter activity"/>
    <property type="evidence" value="ECO:0007669"/>
    <property type="project" value="InterPro"/>
</dbReference>
<accession>A0A2X0K0X6</accession>
<evidence type="ECO:0000313" key="11">
    <source>
        <dbReference type="EMBL" id="RAG81169.1"/>
    </source>
</evidence>
<dbReference type="Gene3D" id="1.20.1250.20">
    <property type="entry name" value="MFS general substrate transporter like domains"/>
    <property type="match status" value="1"/>
</dbReference>
<feature type="transmembrane region" description="Helical" evidence="9">
    <location>
        <begin position="334"/>
        <end position="353"/>
    </location>
</feature>
<keyword evidence="2" id="KW-0813">Transport</keyword>
<comment type="caution">
    <text evidence="11">The sequence shown here is derived from an EMBL/GenBank/DDBJ whole genome shotgun (WGS) entry which is preliminary data.</text>
</comment>
<dbReference type="EMBL" id="QKYN01000174">
    <property type="protein sequence ID" value="RAG81169.1"/>
    <property type="molecule type" value="Genomic_DNA"/>
</dbReference>
<dbReference type="PROSITE" id="PS50850">
    <property type="entry name" value="MFS"/>
    <property type="match status" value="1"/>
</dbReference>
<feature type="transmembrane region" description="Helical" evidence="9">
    <location>
        <begin position="103"/>
        <end position="127"/>
    </location>
</feature>
<feature type="transmembrane region" description="Helical" evidence="9">
    <location>
        <begin position="203"/>
        <end position="221"/>
    </location>
</feature>
<feature type="transmembrane region" description="Helical" evidence="9">
    <location>
        <begin position="81"/>
        <end position="97"/>
    </location>
</feature>
<evidence type="ECO:0000256" key="3">
    <source>
        <dbReference type="ARBA" id="ARBA00022475"/>
    </source>
</evidence>
<feature type="region of interest" description="Disordered" evidence="8">
    <location>
        <begin position="512"/>
        <end position="544"/>
    </location>
</feature>
<dbReference type="InterPro" id="IPR020846">
    <property type="entry name" value="MFS_dom"/>
</dbReference>
<feature type="transmembrane region" description="Helical" evidence="9">
    <location>
        <begin position="306"/>
        <end position="327"/>
    </location>
</feature>
<organism evidence="11 12">
    <name type="scientific">Streptacidiphilus pinicola</name>
    <dbReference type="NCBI Taxonomy" id="2219663"/>
    <lineage>
        <taxon>Bacteria</taxon>
        <taxon>Bacillati</taxon>
        <taxon>Actinomycetota</taxon>
        <taxon>Actinomycetes</taxon>
        <taxon>Kitasatosporales</taxon>
        <taxon>Streptomycetaceae</taxon>
        <taxon>Streptacidiphilus</taxon>
    </lineage>
</organism>
<evidence type="ECO:0000256" key="8">
    <source>
        <dbReference type="SAM" id="MobiDB-lite"/>
    </source>
</evidence>
<evidence type="ECO:0000256" key="4">
    <source>
        <dbReference type="ARBA" id="ARBA00022692"/>
    </source>
</evidence>
<dbReference type="GO" id="GO:0046677">
    <property type="term" value="P:response to antibiotic"/>
    <property type="evidence" value="ECO:0007669"/>
    <property type="project" value="UniProtKB-KW"/>
</dbReference>
<reference evidence="11 12" key="1">
    <citation type="submission" date="2018-06" db="EMBL/GenBank/DDBJ databases">
        <title>Streptacidiphilus pinicola sp. nov., isolated from pine grove soil.</title>
        <authorList>
            <person name="Roh S.G."/>
            <person name="Park S."/>
            <person name="Kim M.-K."/>
            <person name="Yun B.-R."/>
            <person name="Park J."/>
            <person name="Kim M.J."/>
            <person name="Kim Y.S."/>
            <person name="Kim S.B."/>
        </authorList>
    </citation>
    <scope>NUCLEOTIDE SEQUENCE [LARGE SCALE GENOMIC DNA]</scope>
    <source>
        <strain evidence="11 12">MMS16-CNU450</strain>
    </source>
</reference>
<dbReference type="Gene3D" id="1.20.1720.10">
    <property type="entry name" value="Multidrug resistance protein D"/>
    <property type="match status" value="1"/>
</dbReference>
<dbReference type="InterPro" id="IPR036259">
    <property type="entry name" value="MFS_trans_sf"/>
</dbReference>
<dbReference type="GO" id="GO:0005886">
    <property type="term" value="C:plasma membrane"/>
    <property type="evidence" value="ECO:0007669"/>
    <property type="project" value="UniProtKB-SubCell"/>
</dbReference>
<feature type="transmembrane region" description="Helical" evidence="9">
    <location>
        <begin position="359"/>
        <end position="381"/>
    </location>
</feature>
<keyword evidence="6 9" id="KW-0472">Membrane</keyword>
<protein>
    <submittedName>
        <fullName evidence="11">MFS transporter</fullName>
    </submittedName>
</protein>
<dbReference type="RefSeq" id="WP_111507163.1">
    <property type="nucleotide sequence ID" value="NZ_QKYN01000174.1"/>
</dbReference>
<dbReference type="InterPro" id="IPR011701">
    <property type="entry name" value="MFS"/>
</dbReference>
<name>A0A2X0K0X6_9ACTN</name>
<proteinExistence type="predicted"/>
<keyword evidence="3" id="KW-1003">Cell membrane</keyword>
<evidence type="ECO:0000256" key="7">
    <source>
        <dbReference type="ARBA" id="ARBA00023251"/>
    </source>
</evidence>
<evidence type="ECO:0000256" key="2">
    <source>
        <dbReference type="ARBA" id="ARBA00022448"/>
    </source>
</evidence>
<dbReference type="SUPFAM" id="SSF103473">
    <property type="entry name" value="MFS general substrate transporter"/>
    <property type="match status" value="1"/>
</dbReference>
<evidence type="ECO:0000259" key="10">
    <source>
        <dbReference type="PROSITE" id="PS50850"/>
    </source>
</evidence>
<comment type="subcellular location">
    <subcellularLocation>
        <location evidence="1">Cell membrane</location>
        <topology evidence="1">Multi-pass membrane protein</topology>
    </subcellularLocation>
</comment>
<feature type="transmembrane region" description="Helical" evidence="9">
    <location>
        <begin position="139"/>
        <end position="159"/>
    </location>
</feature>
<dbReference type="CDD" id="cd17321">
    <property type="entry name" value="MFS_MMR_MDR_like"/>
    <property type="match status" value="1"/>
</dbReference>
<feature type="transmembrane region" description="Helical" evidence="9">
    <location>
        <begin position="51"/>
        <end position="69"/>
    </location>
</feature>
<feature type="transmembrane region" description="Helical" evidence="9">
    <location>
        <begin position="233"/>
        <end position="249"/>
    </location>
</feature>
<evidence type="ECO:0000256" key="6">
    <source>
        <dbReference type="ARBA" id="ARBA00023136"/>
    </source>
</evidence>
<dbReference type="AlphaFoldDB" id="A0A2X0K0X6"/>
<gene>
    <name evidence="11" type="ORF">DN069_34290</name>
</gene>
<keyword evidence="5 9" id="KW-1133">Transmembrane helix</keyword>
<feature type="domain" description="Major facilitator superfamily (MFS) profile" evidence="10">
    <location>
        <begin position="15"/>
        <end position="498"/>
    </location>
</feature>
<dbReference type="PANTHER" id="PTHR42718">
    <property type="entry name" value="MAJOR FACILITATOR SUPERFAMILY MULTIDRUG TRANSPORTER MFSC"/>
    <property type="match status" value="1"/>
</dbReference>
<feature type="transmembrane region" description="Helical" evidence="9">
    <location>
        <begin position="474"/>
        <end position="494"/>
    </location>
</feature>